<accession>D3A9P3</accession>
<protein>
    <submittedName>
        <fullName evidence="1">Uncharacterized protein</fullName>
    </submittedName>
</protein>
<sequence>MGGFTIINITHPYKKVFTNFEKIKKKNCAFYQYKSIGYKK</sequence>
<gene>
    <name evidence="1" type="ORF">CLOSTHATH_00314</name>
</gene>
<evidence type="ECO:0000313" key="1">
    <source>
        <dbReference type="EMBL" id="EFD01464.1"/>
    </source>
</evidence>
<organism evidence="1 2">
    <name type="scientific">Hungatella hathewayi DSM 13479</name>
    <dbReference type="NCBI Taxonomy" id="566550"/>
    <lineage>
        <taxon>Bacteria</taxon>
        <taxon>Bacillati</taxon>
        <taxon>Bacillota</taxon>
        <taxon>Clostridia</taxon>
        <taxon>Lachnospirales</taxon>
        <taxon>Lachnospiraceae</taxon>
        <taxon>Hungatella</taxon>
    </lineage>
</organism>
<proteinExistence type="predicted"/>
<reference evidence="1 2" key="1">
    <citation type="submission" date="2010-01" db="EMBL/GenBank/DDBJ databases">
        <authorList>
            <person name="Weinstock G."/>
            <person name="Sodergren E."/>
            <person name="Clifton S."/>
            <person name="Fulton L."/>
            <person name="Fulton B."/>
            <person name="Courtney L."/>
            <person name="Fronick C."/>
            <person name="Harrison M."/>
            <person name="Strong C."/>
            <person name="Farmer C."/>
            <person name="Delahaunty K."/>
            <person name="Markovic C."/>
            <person name="Hall O."/>
            <person name="Minx P."/>
            <person name="Tomlinson C."/>
            <person name="Mitreva M."/>
            <person name="Nelson J."/>
            <person name="Hou S."/>
            <person name="Wollam A."/>
            <person name="Pepin K.H."/>
            <person name="Johnson M."/>
            <person name="Bhonagiri V."/>
            <person name="Nash W.E."/>
            <person name="Warren W."/>
            <person name="Chinwalla A."/>
            <person name="Mardis E.R."/>
            <person name="Wilson R.K."/>
        </authorList>
    </citation>
    <scope>NUCLEOTIDE SEQUENCE [LARGE SCALE GENOMIC DNA]</scope>
    <source>
        <strain evidence="1 2">DSM 13479</strain>
    </source>
</reference>
<evidence type="ECO:0000313" key="2">
    <source>
        <dbReference type="Proteomes" id="UP000004968"/>
    </source>
</evidence>
<dbReference type="Proteomes" id="UP000004968">
    <property type="component" value="Unassembled WGS sequence"/>
</dbReference>
<dbReference type="EMBL" id="ACIO01000020">
    <property type="protein sequence ID" value="EFD01464.1"/>
    <property type="molecule type" value="Genomic_DNA"/>
</dbReference>
<dbReference type="HOGENOM" id="CLU_3290814_0_0_9"/>
<dbReference type="AlphaFoldDB" id="D3A9P3"/>
<name>D3A9P3_9FIRM</name>
<comment type="caution">
    <text evidence="1">The sequence shown here is derived from an EMBL/GenBank/DDBJ whole genome shotgun (WGS) entry which is preliminary data.</text>
</comment>